<evidence type="ECO:0000313" key="2">
    <source>
        <dbReference type="EMBL" id="MET1757180.1"/>
    </source>
</evidence>
<dbReference type="GO" id="GO:0008168">
    <property type="term" value="F:methyltransferase activity"/>
    <property type="evidence" value="ECO:0007669"/>
    <property type="project" value="UniProtKB-KW"/>
</dbReference>
<proteinExistence type="predicted"/>
<organism evidence="2 3">
    <name type="scientific">Novosphingobium kalidii</name>
    <dbReference type="NCBI Taxonomy" id="3230299"/>
    <lineage>
        <taxon>Bacteria</taxon>
        <taxon>Pseudomonadati</taxon>
        <taxon>Pseudomonadota</taxon>
        <taxon>Alphaproteobacteria</taxon>
        <taxon>Sphingomonadales</taxon>
        <taxon>Sphingomonadaceae</taxon>
        <taxon>Novosphingobium</taxon>
    </lineage>
</organism>
<dbReference type="PIRSF" id="PIRSF031679">
    <property type="entry name" value="Mtase_Alr7345_prd"/>
    <property type="match status" value="1"/>
</dbReference>
<feature type="signal peptide" evidence="1">
    <location>
        <begin position="1"/>
        <end position="23"/>
    </location>
</feature>
<dbReference type="Gene3D" id="3.40.50.150">
    <property type="entry name" value="Vaccinia Virus protein VP39"/>
    <property type="match status" value="1"/>
</dbReference>
<comment type="caution">
    <text evidence="2">The sequence shown here is derived from an EMBL/GenBank/DDBJ whole genome shotgun (WGS) entry which is preliminary data.</text>
</comment>
<evidence type="ECO:0000256" key="1">
    <source>
        <dbReference type="SAM" id="SignalP"/>
    </source>
</evidence>
<keyword evidence="3" id="KW-1185">Reference proteome</keyword>
<keyword evidence="2" id="KW-0489">Methyltransferase</keyword>
<dbReference type="InterPro" id="IPR016980">
    <property type="entry name" value="S-AdoMet-dep_MeTrfase_Alr7345"/>
</dbReference>
<reference evidence="2 3" key="1">
    <citation type="submission" date="2024-07" db="EMBL/GenBank/DDBJ databases">
        <title>Novosphingobium kalidii RD2P27.</title>
        <authorList>
            <person name="Sun J.-Q."/>
        </authorList>
    </citation>
    <scope>NUCLEOTIDE SEQUENCE [LARGE SCALE GENOMIC DNA]</scope>
    <source>
        <strain evidence="2 3">RD2P27</strain>
    </source>
</reference>
<sequence length="286" mass="31374">MRRFLLSFATSLGLIAVPVAAHAAENAGGVPACEGCQAPLVRAAADAKRQNDRARDAWRHPVESLSFFGVEPDMKVGEYAPGGEWYSRFLGLYLGEKGKLVGLFFDPTSGPFDEKRQAGIVAAAAKYPQDVATFTGLPATNFAAMTLKDVPEAQKGTFDRILIPRMLHNMLNWNNADSELKAMRELLKPDGMIGIEQHRAKADAPYSYANGSKGYLREADVIRLMELNGFELVGSSDINANPKDSANWPAGVWTLPPTLALKDQDRAKYQSIGESDRMTLLFRKRP</sequence>
<feature type="chain" id="PRO_5046671344" evidence="1">
    <location>
        <begin position="24"/>
        <end position="286"/>
    </location>
</feature>
<accession>A0ABV2D5P9</accession>
<dbReference type="Proteomes" id="UP001548713">
    <property type="component" value="Unassembled WGS sequence"/>
</dbReference>
<dbReference type="GO" id="GO:0032259">
    <property type="term" value="P:methylation"/>
    <property type="evidence" value="ECO:0007669"/>
    <property type="project" value="UniProtKB-KW"/>
</dbReference>
<dbReference type="SUPFAM" id="SSF53335">
    <property type="entry name" value="S-adenosyl-L-methionine-dependent methyltransferases"/>
    <property type="match status" value="1"/>
</dbReference>
<keyword evidence="1" id="KW-0732">Signal</keyword>
<dbReference type="EMBL" id="JBEWLY010000027">
    <property type="protein sequence ID" value="MET1757180.1"/>
    <property type="molecule type" value="Genomic_DNA"/>
</dbReference>
<protein>
    <submittedName>
        <fullName evidence="2">Methyltransferase</fullName>
    </submittedName>
</protein>
<keyword evidence="2" id="KW-0808">Transferase</keyword>
<dbReference type="InterPro" id="IPR029063">
    <property type="entry name" value="SAM-dependent_MTases_sf"/>
</dbReference>
<dbReference type="RefSeq" id="WP_353985659.1">
    <property type="nucleotide sequence ID" value="NZ_JBEWLY010000027.1"/>
</dbReference>
<gene>
    <name evidence="2" type="ORF">ABVV53_17205</name>
</gene>
<name>A0ABV2D5P9_9SPHN</name>
<evidence type="ECO:0000313" key="3">
    <source>
        <dbReference type="Proteomes" id="UP001548713"/>
    </source>
</evidence>